<dbReference type="PANTHER" id="PTHR21043:SF0">
    <property type="entry name" value="MITOCHONDRIAL ASSEMBLY OF RIBOSOMAL LARGE SUBUNIT PROTEIN 1"/>
    <property type="match status" value="1"/>
</dbReference>
<organism evidence="3 4">
    <name type="scientific">Candidatus Criblamydia sequanensis CRIB-18</name>
    <dbReference type="NCBI Taxonomy" id="1437425"/>
    <lineage>
        <taxon>Bacteria</taxon>
        <taxon>Pseudomonadati</taxon>
        <taxon>Chlamydiota</taxon>
        <taxon>Chlamydiia</taxon>
        <taxon>Parachlamydiales</taxon>
        <taxon>Candidatus Criblamydiaceae</taxon>
        <taxon>Candidatus Criblamydia</taxon>
    </lineage>
</organism>
<accession>A0A090CYG3</accession>
<reference evidence="3" key="2">
    <citation type="submission" date="2014-09" db="EMBL/GenBank/DDBJ databases">
        <title>Criblamydia sequanensis harbors a mega-plasmid encoding arsenite resistance.</title>
        <authorList>
            <person name="Bertelli C."/>
            <person name="Goesmann A."/>
            <person name="Greub G."/>
        </authorList>
    </citation>
    <scope>NUCLEOTIDE SEQUENCE [LARGE SCALE GENOMIC DNA]</scope>
    <source>
        <strain evidence="3">CRIB-18</strain>
    </source>
</reference>
<evidence type="ECO:0000256" key="1">
    <source>
        <dbReference type="ARBA" id="ARBA00010574"/>
    </source>
</evidence>
<dbReference type="STRING" id="1437425.CSEC_0746"/>
<gene>
    <name evidence="2" type="primary">rsfS</name>
    <name evidence="3" type="ORF">CSEC_0746</name>
</gene>
<proteinExistence type="inferred from homology"/>
<keyword evidence="2" id="KW-0678">Repressor</keyword>
<comment type="similarity">
    <text evidence="1 2">Belongs to the Iojap/RsfS family.</text>
</comment>
<dbReference type="NCBIfam" id="TIGR00090">
    <property type="entry name" value="rsfS_iojap_ybeB"/>
    <property type="match status" value="1"/>
</dbReference>
<evidence type="ECO:0000313" key="3">
    <source>
        <dbReference type="EMBL" id="CDR33577.1"/>
    </source>
</evidence>
<dbReference type="GO" id="GO:0043023">
    <property type="term" value="F:ribosomal large subunit binding"/>
    <property type="evidence" value="ECO:0007669"/>
    <property type="project" value="TreeGrafter"/>
</dbReference>
<keyword evidence="4" id="KW-1185">Reference proteome</keyword>
<dbReference type="SUPFAM" id="SSF81301">
    <property type="entry name" value="Nucleotidyltransferase"/>
    <property type="match status" value="1"/>
</dbReference>
<dbReference type="eggNOG" id="COG0799">
    <property type="taxonomic scope" value="Bacteria"/>
</dbReference>
<comment type="subunit">
    <text evidence="2">Interacts with ribosomal protein uL14 (rplN).</text>
</comment>
<keyword evidence="2" id="KW-0963">Cytoplasm</keyword>
<dbReference type="GO" id="GO:0090071">
    <property type="term" value="P:negative regulation of ribosome biogenesis"/>
    <property type="evidence" value="ECO:0007669"/>
    <property type="project" value="UniProtKB-UniRule"/>
</dbReference>
<comment type="subcellular location">
    <subcellularLocation>
        <location evidence="2">Cytoplasm</location>
    </subcellularLocation>
</comment>
<dbReference type="InterPro" id="IPR004394">
    <property type="entry name" value="Iojap/RsfS/C7orf30"/>
</dbReference>
<dbReference type="Gene3D" id="3.30.460.10">
    <property type="entry name" value="Beta Polymerase, domain 2"/>
    <property type="match status" value="1"/>
</dbReference>
<evidence type="ECO:0000313" key="4">
    <source>
        <dbReference type="Proteomes" id="UP000031552"/>
    </source>
</evidence>
<name>A0A090CYG3_9BACT</name>
<dbReference type="GO" id="GO:0005737">
    <property type="term" value="C:cytoplasm"/>
    <property type="evidence" value="ECO:0007669"/>
    <property type="project" value="UniProtKB-SubCell"/>
</dbReference>
<protein>
    <recommendedName>
        <fullName evidence="2">Ribosomal silencing factor RsfS</fullName>
    </recommendedName>
</protein>
<sequence length="126" mass="14310">MMKSEELLNLIAQALFDKKGFNILALDVRGISSMTDYLLIAEGSVDRHVKALLKTVEEATLQFGIKPLLIEGNHTGDWCVIDYGEVMVHIFQPELREHYSLEELWKMGKIVNLKLDITNSEVLHGK</sequence>
<dbReference type="HAMAP" id="MF_01477">
    <property type="entry name" value="Iojap_RsfS"/>
    <property type="match status" value="1"/>
</dbReference>
<reference evidence="3" key="1">
    <citation type="submission" date="2013-12" db="EMBL/GenBank/DDBJ databases">
        <authorList>
            <person name="Linke B."/>
        </authorList>
    </citation>
    <scope>NUCLEOTIDE SEQUENCE [LARGE SCALE GENOMIC DNA]</scope>
    <source>
        <strain evidence="3">CRIB-18</strain>
    </source>
</reference>
<dbReference type="AlphaFoldDB" id="A0A090CYG3"/>
<dbReference type="EMBL" id="CCEJ010000003">
    <property type="protein sequence ID" value="CDR33577.1"/>
    <property type="molecule type" value="Genomic_DNA"/>
</dbReference>
<dbReference type="GO" id="GO:0017148">
    <property type="term" value="P:negative regulation of translation"/>
    <property type="evidence" value="ECO:0007669"/>
    <property type="project" value="UniProtKB-UniRule"/>
</dbReference>
<dbReference type="Pfam" id="PF02410">
    <property type="entry name" value="RsfS"/>
    <property type="match status" value="1"/>
</dbReference>
<evidence type="ECO:0000256" key="2">
    <source>
        <dbReference type="HAMAP-Rule" id="MF_01477"/>
    </source>
</evidence>
<comment type="caution">
    <text evidence="3">The sequence shown here is derived from an EMBL/GenBank/DDBJ whole genome shotgun (WGS) entry which is preliminary data.</text>
</comment>
<dbReference type="PANTHER" id="PTHR21043">
    <property type="entry name" value="IOJAP SUPERFAMILY ORTHOLOG"/>
    <property type="match status" value="1"/>
</dbReference>
<dbReference type="GO" id="GO:0042256">
    <property type="term" value="P:cytosolic ribosome assembly"/>
    <property type="evidence" value="ECO:0007669"/>
    <property type="project" value="UniProtKB-UniRule"/>
</dbReference>
<comment type="function">
    <text evidence="2">Functions as a ribosomal silencing factor. Interacts with ribosomal protein uL14 (rplN), blocking formation of intersubunit bridge B8. Prevents association of the 30S and 50S ribosomal subunits and the formation of functional ribosomes, thus repressing translation.</text>
</comment>
<dbReference type="InterPro" id="IPR043519">
    <property type="entry name" value="NT_sf"/>
</dbReference>
<keyword evidence="2" id="KW-0810">Translation regulation</keyword>
<dbReference type="Proteomes" id="UP000031552">
    <property type="component" value="Unassembled WGS sequence"/>
</dbReference>